<dbReference type="GO" id="GO:0008270">
    <property type="term" value="F:zinc ion binding"/>
    <property type="evidence" value="ECO:0007669"/>
    <property type="project" value="UniProtKB-KW"/>
</dbReference>
<evidence type="ECO:0000313" key="3">
    <source>
        <dbReference type="EMBL" id="KAL0458443.1"/>
    </source>
</evidence>
<dbReference type="PROSITE" id="PS50158">
    <property type="entry name" value="ZF_CCHC"/>
    <property type="match status" value="1"/>
</dbReference>
<sequence length="166" mass="19370">MEGHGFFENVIILQKNLIGVLCFYSWTPVANDDEEVAEYIENRLGKFIDSDHDQAQFKWGAKVRIRVILNVCQPLTRVLRLYSMGGDEEITVTFTYDRLPNFCYGCGLVGHILRDCERQLEEPERRRIDELPYGPWLRESREVRFGVSSRGHESGGGWFFRCRCDI</sequence>
<evidence type="ECO:0000256" key="1">
    <source>
        <dbReference type="PROSITE-ProRule" id="PRU00047"/>
    </source>
</evidence>
<protein>
    <recommendedName>
        <fullName evidence="2">CCHC-type domain-containing protein</fullName>
    </recommendedName>
</protein>
<organism evidence="3">
    <name type="scientific">Sesamum latifolium</name>
    <dbReference type="NCBI Taxonomy" id="2727402"/>
    <lineage>
        <taxon>Eukaryota</taxon>
        <taxon>Viridiplantae</taxon>
        <taxon>Streptophyta</taxon>
        <taxon>Embryophyta</taxon>
        <taxon>Tracheophyta</taxon>
        <taxon>Spermatophyta</taxon>
        <taxon>Magnoliopsida</taxon>
        <taxon>eudicotyledons</taxon>
        <taxon>Gunneridae</taxon>
        <taxon>Pentapetalae</taxon>
        <taxon>asterids</taxon>
        <taxon>lamiids</taxon>
        <taxon>Lamiales</taxon>
        <taxon>Pedaliaceae</taxon>
        <taxon>Sesamum</taxon>
    </lineage>
</organism>
<dbReference type="InterPro" id="IPR040256">
    <property type="entry name" value="At4g02000-like"/>
</dbReference>
<proteinExistence type="predicted"/>
<dbReference type="GO" id="GO:0003676">
    <property type="term" value="F:nucleic acid binding"/>
    <property type="evidence" value="ECO:0007669"/>
    <property type="project" value="InterPro"/>
</dbReference>
<reference evidence="3" key="1">
    <citation type="submission" date="2020-06" db="EMBL/GenBank/DDBJ databases">
        <authorList>
            <person name="Li T."/>
            <person name="Hu X."/>
            <person name="Zhang T."/>
            <person name="Song X."/>
            <person name="Zhang H."/>
            <person name="Dai N."/>
            <person name="Sheng W."/>
            <person name="Hou X."/>
            <person name="Wei L."/>
        </authorList>
    </citation>
    <scope>NUCLEOTIDE SEQUENCE</scope>
    <source>
        <strain evidence="3">KEN1</strain>
        <tissue evidence="3">Leaf</tissue>
    </source>
</reference>
<reference evidence="3" key="2">
    <citation type="journal article" date="2024" name="Plant">
        <title>Genomic evolution and insights into agronomic trait innovations of Sesamum species.</title>
        <authorList>
            <person name="Miao H."/>
            <person name="Wang L."/>
            <person name="Qu L."/>
            <person name="Liu H."/>
            <person name="Sun Y."/>
            <person name="Le M."/>
            <person name="Wang Q."/>
            <person name="Wei S."/>
            <person name="Zheng Y."/>
            <person name="Lin W."/>
            <person name="Duan Y."/>
            <person name="Cao H."/>
            <person name="Xiong S."/>
            <person name="Wang X."/>
            <person name="Wei L."/>
            <person name="Li C."/>
            <person name="Ma Q."/>
            <person name="Ju M."/>
            <person name="Zhao R."/>
            <person name="Li G."/>
            <person name="Mu C."/>
            <person name="Tian Q."/>
            <person name="Mei H."/>
            <person name="Zhang T."/>
            <person name="Gao T."/>
            <person name="Zhang H."/>
        </authorList>
    </citation>
    <scope>NUCLEOTIDE SEQUENCE</scope>
    <source>
        <strain evidence="3">KEN1</strain>
    </source>
</reference>
<dbReference type="InterPro" id="IPR025836">
    <property type="entry name" value="Zn_knuckle_CX2CX4HX4C"/>
</dbReference>
<dbReference type="AlphaFoldDB" id="A0AAW2XWF6"/>
<dbReference type="PANTHER" id="PTHR31286:SF178">
    <property type="entry name" value="DUF4283 DOMAIN-CONTAINING PROTEIN"/>
    <property type="match status" value="1"/>
</dbReference>
<gene>
    <name evidence="3" type="ORF">Slati_0471500</name>
</gene>
<dbReference type="PANTHER" id="PTHR31286">
    <property type="entry name" value="GLYCINE-RICH CELL WALL STRUCTURAL PROTEIN 1.8-LIKE"/>
    <property type="match status" value="1"/>
</dbReference>
<evidence type="ECO:0000259" key="2">
    <source>
        <dbReference type="PROSITE" id="PS50158"/>
    </source>
</evidence>
<accession>A0AAW2XWF6</accession>
<name>A0AAW2XWF6_9LAMI</name>
<dbReference type="InterPro" id="IPR001878">
    <property type="entry name" value="Znf_CCHC"/>
</dbReference>
<keyword evidence="1" id="KW-0479">Metal-binding</keyword>
<comment type="caution">
    <text evidence="3">The sequence shown here is derived from an EMBL/GenBank/DDBJ whole genome shotgun (WGS) entry which is preliminary data.</text>
</comment>
<dbReference type="Pfam" id="PF14392">
    <property type="entry name" value="zf-CCHC_4"/>
    <property type="match status" value="1"/>
</dbReference>
<feature type="domain" description="CCHC-type" evidence="2">
    <location>
        <begin position="103"/>
        <end position="118"/>
    </location>
</feature>
<keyword evidence="1" id="KW-0862">Zinc</keyword>
<keyword evidence="1" id="KW-0863">Zinc-finger</keyword>
<dbReference type="EMBL" id="JACGWN010000002">
    <property type="protein sequence ID" value="KAL0458443.1"/>
    <property type="molecule type" value="Genomic_DNA"/>
</dbReference>